<dbReference type="Proteomes" id="UP000654075">
    <property type="component" value="Unassembled WGS sequence"/>
</dbReference>
<evidence type="ECO:0000313" key="2">
    <source>
        <dbReference type="EMBL" id="CAE8644084.1"/>
    </source>
</evidence>
<proteinExistence type="predicted"/>
<dbReference type="EMBL" id="CAJNNV010019037">
    <property type="protein sequence ID" value="CAE8606334.1"/>
    <property type="molecule type" value="Genomic_DNA"/>
</dbReference>
<dbReference type="AlphaFoldDB" id="A0A813HYC2"/>
<gene>
    <name evidence="1" type="ORF">PGLA1383_LOCUS24318</name>
    <name evidence="2" type="ORF">PGLA2088_LOCUS2739</name>
</gene>
<comment type="caution">
    <text evidence="2">The sequence shown here is derived from an EMBL/GenBank/DDBJ whole genome shotgun (WGS) entry which is preliminary data.</text>
</comment>
<protein>
    <submittedName>
        <fullName evidence="2">Uncharacterized protein</fullName>
    </submittedName>
</protein>
<organism evidence="2 3">
    <name type="scientific">Polarella glacialis</name>
    <name type="common">Dinoflagellate</name>
    <dbReference type="NCBI Taxonomy" id="89957"/>
    <lineage>
        <taxon>Eukaryota</taxon>
        <taxon>Sar</taxon>
        <taxon>Alveolata</taxon>
        <taxon>Dinophyceae</taxon>
        <taxon>Suessiales</taxon>
        <taxon>Suessiaceae</taxon>
        <taxon>Polarella</taxon>
    </lineage>
</organism>
<reference evidence="2" key="1">
    <citation type="submission" date="2021-02" db="EMBL/GenBank/DDBJ databases">
        <authorList>
            <person name="Dougan E. K."/>
            <person name="Rhodes N."/>
            <person name="Thang M."/>
            <person name="Chan C."/>
        </authorList>
    </citation>
    <scope>NUCLEOTIDE SEQUENCE</scope>
</reference>
<evidence type="ECO:0000313" key="4">
    <source>
        <dbReference type="Proteomes" id="UP000654075"/>
    </source>
</evidence>
<sequence length="122" mass="13711">MLEVMQHALLQDTEAHPELVRVDFKRVDHWKYFALCYTCAMPVAHSDGRLLAKEQASMDKIMGIANHYWPSPLLLDKSVQGNRSAEQGAAKRLMTCASGFQMHTSELKPSETECQATSMPES</sequence>
<keyword evidence="4" id="KW-1185">Reference proteome</keyword>
<accession>A0A813HYC2</accession>
<evidence type="ECO:0000313" key="3">
    <source>
        <dbReference type="Proteomes" id="UP000626109"/>
    </source>
</evidence>
<name>A0A813HYC2_POLGL</name>
<evidence type="ECO:0000313" key="1">
    <source>
        <dbReference type="EMBL" id="CAE8606334.1"/>
    </source>
</evidence>
<dbReference type="EMBL" id="CAJNNW010002262">
    <property type="protein sequence ID" value="CAE8644084.1"/>
    <property type="molecule type" value="Genomic_DNA"/>
</dbReference>
<dbReference type="Proteomes" id="UP000626109">
    <property type="component" value="Unassembled WGS sequence"/>
</dbReference>